<feature type="compositionally biased region" description="Basic and acidic residues" evidence="6">
    <location>
        <begin position="3252"/>
        <end position="3263"/>
    </location>
</feature>
<evidence type="ECO:0000313" key="10">
    <source>
        <dbReference type="EMBL" id="CAJ1086494.1"/>
    </source>
</evidence>
<feature type="compositionally biased region" description="Polar residues" evidence="6">
    <location>
        <begin position="486"/>
        <end position="497"/>
    </location>
</feature>
<feature type="region of interest" description="Disordered" evidence="6">
    <location>
        <begin position="3935"/>
        <end position="3973"/>
    </location>
</feature>
<feature type="compositionally biased region" description="Low complexity" evidence="6">
    <location>
        <begin position="3948"/>
        <end position="3957"/>
    </location>
</feature>
<feature type="compositionally biased region" description="Basic and acidic residues" evidence="6">
    <location>
        <begin position="3327"/>
        <end position="3337"/>
    </location>
</feature>
<dbReference type="PROSITE" id="PS51848">
    <property type="entry name" value="BMERB"/>
    <property type="match status" value="1"/>
</dbReference>
<feature type="region of interest" description="Disordered" evidence="6">
    <location>
        <begin position="3017"/>
        <end position="3054"/>
    </location>
</feature>
<feature type="compositionally biased region" description="Basic and acidic residues" evidence="6">
    <location>
        <begin position="3873"/>
        <end position="3895"/>
    </location>
</feature>
<feature type="region of interest" description="Disordered" evidence="6">
    <location>
        <begin position="3106"/>
        <end position="3125"/>
    </location>
</feature>
<evidence type="ECO:0000256" key="5">
    <source>
        <dbReference type="SAM" id="Coils"/>
    </source>
</evidence>
<feature type="domain" description="Calponin-homology (CH)" evidence="7">
    <location>
        <begin position="3976"/>
        <end position="4081"/>
    </location>
</feature>
<feature type="region of interest" description="Disordered" evidence="6">
    <location>
        <begin position="1713"/>
        <end position="1740"/>
    </location>
</feature>
<feature type="region of interest" description="Disordered" evidence="6">
    <location>
        <begin position="2867"/>
        <end position="2912"/>
    </location>
</feature>
<dbReference type="SUPFAM" id="SSF47576">
    <property type="entry name" value="Calponin-homology domain, CH-domain"/>
    <property type="match status" value="1"/>
</dbReference>
<feature type="compositionally biased region" description="Polar residues" evidence="6">
    <location>
        <begin position="671"/>
        <end position="704"/>
    </location>
</feature>
<feature type="compositionally biased region" description="Basic and acidic residues" evidence="6">
    <location>
        <begin position="3783"/>
        <end position="3793"/>
    </location>
</feature>
<comment type="subcellular location">
    <subcellularLocation>
        <location evidence="1">Endosome</location>
    </subcellularLocation>
</comment>
<feature type="region of interest" description="Disordered" evidence="6">
    <location>
        <begin position="4128"/>
        <end position="4170"/>
    </location>
</feature>
<feature type="region of interest" description="Disordered" evidence="6">
    <location>
        <begin position="183"/>
        <end position="281"/>
    </location>
</feature>
<dbReference type="PROSITE" id="PS50021">
    <property type="entry name" value="CH"/>
    <property type="match status" value="1"/>
</dbReference>
<feature type="compositionally biased region" description="Acidic residues" evidence="6">
    <location>
        <begin position="187"/>
        <end position="196"/>
    </location>
</feature>
<dbReference type="SMART" id="SM00033">
    <property type="entry name" value="CH"/>
    <property type="match status" value="1"/>
</dbReference>
<evidence type="ECO:0000259" key="9">
    <source>
        <dbReference type="PROSITE" id="PS51848"/>
    </source>
</evidence>
<evidence type="ECO:0000259" key="8">
    <source>
        <dbReference type="PROSITE" id="PS51840"/>
    </source>
</evidence>
<evidence type="ECO:0000256" key="1">
    <source>
        <dbReference type="ARBA" id="ARBA00004177"/>
    </source>
</evidence>
<dbReference type="Pfam" id="PF12130">
    <property type="entry name" value="bMERB_dom"/>
    <property type="match status" value="1"/>
</dbReference>
<dbReference type="Pfam" id="PF00307">
    <property type="entry name" value="CH"/>
    <property type="match status" value="1"/>
</dbReference>
<dbReference type="Gene3D" id="1.10.418.10">
    <property type="entry name" value="Calponin-like domain"/>
    <property type="match status" value="1"/>
</dbReference>
<evidence type="ECO:0000259" key="7">
    <source>
        <dbReference type="PROSITE" id="PS50021"/>
    </source>
</evidence>
<keyword evidence="3" id="KW-0967">Endosome</keyword>
<feature type="region of interest" description="Disordered" evidence="6">
    <location>
        <begin position="3864"/>
        <end position="3897"/>
    </location>
</feature>
<gene>
    <name evidence="10" type="ORF">XNOV1_A019691</name>
</gene>
<feature type="compositionally biased region" description="Basic and acidic residues" evidence="6">
    <location>
        <begin position="3198"/>
        <end position="3209"/>
    </location>
</feature>
<dbReference type="PANTHER" id="PTHR23167">
    <property type="entry name" value="CALPONIN HOMOLOGY DOMAIN-CONTAINING PROTEIN DDB_G0272472-RELATED"/>
    <property type="match status" value="1"/>
</dbReference>
<dbReference type="InterPro" id="IPR036872">
    <property type="entry name" value="CH_dom_sf"/>
</dbReference>
<feature type="compositionally biased region" description="Basic and acidic residues" evidence="6">
    <location>
        <begin position="3756"/>
        <end position="3767"/>
    </location>
</feature>
<feature type="compositionally biased region" description="Polar residues" evidence="6">
    <location>
        <begin position="520"/>
        <end position="529"/>
    </location>
</feature>
<feature type="compositionally biased region" description="Low complexity" evidence="6">
    <location>
        <begin position="3624"/>
        <end position="3636"/>
    </location>
</feature>
<accession>A0AAV1HMT6</accession>
<feature type="compositionally biased region" description="Pro residues" evidence="6">
    <location>
        <begin position="540"/>
        <end position="549"/>
    </location>
</feature>
<sequence length="4404" mass="485339">MTSVWKRLQRVGKKAAKFQFAASFQELMIECTKKWQPDKLRVVWIRRNRRHSTKLHSWQPGIKNPYRGVVVWQVPESLDITVTLFKEPTAEEFEDKEWTFVIENETKGRRKVLASADVNMKKFASATPAQYDLTLKLKPLSVKVVEATLKLHLSCVFLKEGKATDEDMQSLASLMSIKMSDIGNLDDFNDSDEEEGEEKRPSFGSGQTSHVTASSTTKLHDLAWRPAVDTGPSVTSEMDWKTSSGFPSSISVPSRPPPSDPSAPPVHPPLRSLPPSSAQQARPSIYAYSLPAFTRAHPPALPKIFQPGAGSAPRRPHSFHCDSSPAEASEATAFSSFIPSSSSKALSTSSLSSAPSDPSLHPPTVFDSSQTAWSVPSSSSVSSSSSAPLSTFPLIPPPPPALRPPKPRPSSMGESGSALTRPTSLPSAPETASWQSEWRPPKSQAPLAQPGLSPKFLHLSASEPVEPAVLQKKQRIETPHDAAPPVTSSFPLSTARSVDQKPETRPAFVPSWRPQVTPAVETSSFSPLSPYSAPTVSGPSAPPLPPSQPHIPQTASALPCEPDTEFKRQLSTLSEEDHQSTTPTTSDPRPPAGWKMEPFRASERKKEAPFGFEVVKASAGPESMASILPQNPKTPSAPGLKYFEMPKTPTDQSESRPSRTSPNIRAPVPPSTSSVKLNPDLQTSTSKPRSHLSKMNIQLGNQFAQPELDQHDPVSPTELQPTSRPLQGPLLHSPKTSAISDSKPIARIEVAQNKEPKPQENTQEICLTASIPDIICGTPASEKVPLKLDSDFRPPSAQEVVSNNLSEETEESEIKIELTAMEGCVVHTVDQEHFVETEKTGNVAQSVDERQFDERTTKEPVLSKPAAGKEDKPVFVSKMKIGQLSPRGRSVSHLPSTTKPEIQVEQAVREPSMTEFLLDCPQSSKIPGFASLDQSQFLAWPSKWSLLFQKLPSHRFPLLLCSGYVTHFYVGSVGTAKMLDLTPSCPRAATIPGFPSALKRVFNMASLLPTCSRVCKIPGLASSESVTEYDPSVWDRCSLWKKPLQVKDFVLDVSCVEEQAIIDPDIVKTMVAMLPTCSRKVRVQGFPSVPLQEASSTPHMASLLPTCPKQTVIAGMPMKQVVKAHHDNWHFVGESVLGRKSYQDKKHYGHVLDMTASCPWKTTVRSLTSEREVLHSVAMSPSCPVSTCLWGIPTKPRKLLPSIVSLMPMCPKQTQTPGMPSINQDSPQSKDWLTLGRFMSKKPEKENKAYIVECLLNNAEILNDTVDMLRSCPQEAKVFGIPSAPRREPSMVNIVPSCPLYTRVSGLPSKTEQRPGNEWYDCRSLHWERPFIRQGVGALNMMPSFDRNTAEMMSEISPSCPDIALVPGFPSFLTTPLMMDVLQSCTKESRAPGAPLRHMTMLPYCPHTACIQGFPSEPYQRPEDMSSMINLLPTCAEHSRVRGIPSRSHIVSKEADWIKGDLKVEERWPRNPGKQPVVFGLMKMYLREKAVVRIMISMLPPCPKQSHIPGIPSKIRQKPVKVLLKEVPNMLKSFATFPKHSKIPGLPARNIVKDDHGWNLDVNEIWKKSIYREHIDIHQGFIVQGMSYVEKQIMLSMLPSCPRQALNPGFPSAPRPQDVDSLKAKNPIMTELVLCCPQQSNIIGLPSRVRFDSGSQEEGWPLAKHGSLQKNRMKAIDSLKWLCQNIYLSPSLTSDVHGLANMINIVPSCPKKTSVHGAPSLHHSGQILSDKAHLSPGEKTVGKERENLTNQQLSIESNAFGAEAAREKSVEFIIPSQGVQEDAHERRTIKSGTGQAEAFAKGLPSPDTKGQEDQLSSRAVKIKMVLDKASPTRFHHDLRKVTTDVCLPLEMPKQVLRTPTEVAEIAKGYLQCQMWHSGPDMPIILSVRKRDEKMVSLQPSIPDVPGAASEVLALNEISDTEQQLQKYPTILWEELPKVTPVKCPSDKSIQWEELPKVIPSRKEEMKTEPETGMTNLLPVCLTATDTTEFISLSKQTYECPTFMDSVSALEKPLNDNEVAGVPHLKEYTDLVEQTAAKKSSPLGQQSLPSDAEPAFKQPSLLGICPSVTNIPGMCSMSPAKDEMGLLMDPKLICEKQSKKKDILQHCVSEEDRQHKKEMFLLAPSCPSGARNPGFPSILQNRQRLYGQNMLDMSPCCPSVSLTPGSPSICESGIRSWVPPQEPLLKKMLSQFAVMANTPKDKEDNKPMRALVGTCPKHSSITGIPSIPQPPLMLPESDLLSLTPKTSLSRPKTMVDMVSLLSLCSKMSQIPGFLSSHSSKEWRVNREPLSDLRIQARQASVNSRCQKDQGAAKAMVSLVPSCPKEAQTPGFPSCPNPITVHFAPNIISLSTLCSQVSQISGFPSVKGDVSLGWITEKDSLLKKTPKTGIMFDTTNYNKRLMKTMVSLVPSCPRVSCTPGFPSIPNPITVHFAPNIISLSALCSQVSQISGFPSVKGDVSLGWITEKDSLLKKTPKTGIMFDTTNYNKRLMKTMVSLVPSCPRVSCTPGFPSIPNPKSIYYGHNVVTLRPLCPVVSDIPGFSTVEGRDNAGWSIELVSLMHKPQTHIQCSIYSWSTSKDIPHDMFALVPACPRTSQISGFPSAPRYSMLSLAPVCPKVSSFSGFSSSEGVPKFPWLFDPQILGDRPLKGTDFVVHSLNQEETTAKMMLMLAPTCPEASSIPGFPSAPQTKSKREPIMTSFVQLCSSASRIHGFASMTTMPIWLQDEKKTILMRHQVKRAKMFAAHAGQDQLYHFNLKSMVTLVTSCPKEARVQGFPSAPVLNKPPNMINSYTTVPCVSCTPGFPSARMLSYEIHNAQPKTTQNRSLSERLHEKISLLAVIDAKHVLAQGEMKNMAAFAPSCPRLAASPGFPSISQVSPTKRETFLPSTEEQALQEPPHAKSPPPNLEDPRDHTPLTHSETLAYERRATEEAQKQKKPLPTPEPIGVLGWEVLETEGTVTGKQASSLPAKEEDTSGLVKAIVGVFHKGYETVASILGPSTSIVAKVDNQAVPAVDLKDEMQTPSDEFPPPCTDNPPTSSPKEETESEFEGVHITEYPTSVEPYMLDLTGDRSASPSPSSNSDDGYLVCTSMKKWPPLTEADITEISKDDGEQLEEQEVDHGQWQTKENLLPEQESVQESGYMESLLARHQAETEQGEVQVTKSLQLDEGPQQTCIQEIVAISLQPTSDESLADESACQETLMEKPVDLRDITPVEPQADIAVPKRGRRPKRTVPEPQQKVSDQEKQTIPLRPLRRKDSLTPDRKQSTDGLAVKKTPKVTPLESESKDAPVEIIPALTATVTSCSIKKEDSTIPLQNGSFQDSVGALVTSEKGDRRQKADTESVSISTEVVPLPPLRRRDGSLPPDSKQQTAPCKPLRRKGAASTDLSISKATEQQDFNTQMISTLQTPDPEPPELQKVNDIPPEGHVEIKEQTMTDFSKADTDLAGSVDTEKRPCPPESASVQASLDFHPSLETKEVESAAPEPESEIFPVEETTYLSIIKKIRLPQRGKRLPSQKSAKTYSEVENIEPTLKVTNEESVKPAQPDNTNVGHKDDLKQTITSDEISVDIIVTSSQESEDAERNKETTLCVPKPRVKKRLSGSFPDNFQVTESRSQVSHEESGPLSFHSTSPPDEPSTSPEEAPPVKLRSKKTIEMSGGAKEGDILERTQEASSLPVPKPRVKKRLSGSFPDDVMVSGSPPSGLSDRATGNICHESVQHNEQLGLLMPLPRMKKRLSATYSDSMPPVESFSSPEMESSQKSQEETSVRDTKEGSTSLDSSVISVGDFAHGEDDAASELEREVLAAMSEDDYPRADSSEDTAKALDELMEGWTFTDKPAAKEELEEAVEMMSQQPDMEKILGAEVDRSFASTGASSPEDWLHVEEEKEGERMETNSKKESKEEELDFGFVSVDVTAGCLEEQQSLSPTQFVLLCFSRKGARADGSPSKPGGLSQTTEPTTPQRRPADEAASSENVSASPSLVTSSHSLLQWCQEVTQGHKGVKITNFSTSWRNGYAFCAILHHFHPEMVNYEMLDPYDIKTNNRKAFDGFAELGISRLIEPSDMVMLAVPDRLIVMTYLNQIRTHFTGQELSVLHIDKDSSESSYAVAGDRETPEDPEATVRYCTQRLQEEGISLETNGTSVSAEESKPGTDVVPPPRTKRLQGAGAGAGGTQLPVAPPRTHFMSKSGFSHVKDADLVKKRRSQRRSASLEEGDISMVVSGTEEGEITRRKSETEAVVEEGRPEGQDVSQYVLNQMEALEAEQNHIDNRAGVVERKLRQLLETGSDKVEEERLIQEWFMLVNKKNALIRRQDHLQLLLEEQDLERRFELLNEELRDLMAIKEWQKTQAHKVREQLLLQELVSLVNQRDELVHNIDAKERGALEEDERLERGLEQRRRKYAKQQKEKCVMQ</sequence>
<feature type="domain" description="BMERB" evidence="9">
    <location>
        <begin position="4228"/>
        <end position="4384"/>
    </location>
</feature>
<evidence type="ECO:0000256" key="6">
    <source>
        <dbReference type="SAM" id="MobiDB-lite"/>
    </source>
</evidence>
<evidence type="ECO:0000256" key="3">
    <source>
        <dbReference type="ARBA" id="ARBA00022753"/>
    </source>
</evidence>
<dbReference type="InterPro" id="IPR001715">
    <property type="entry name" value="CH_dom"/>
</dbReference>
<feature type="region of interest" description="Disordered" evidence="6">
    <location>
        <begin position="3505"/>
        <end position="3704"/>
    </location>
</feature>
<feature type="compositionally biased region" description="Basic and acidic residues" evidence="6">
    <location>
        <begin position="3420"/>
        <end position="3439"/>
    </location>
</feature>
<dbReference type="InterPro" id="IPR022735">
    <property type="entry name" value="bMERB_dom"/>
</dbReference>
<dbReference type="SMART" id="SM01203">
    <property type="entry name" value="DUF3585"/>
    <property type="match status" value="1"/>
</dbReference>
<feature type="compositionally biased region" description="Low complexity" evidence="6">
    <location>
        <begin position="323"/>
        <end position="393"/>
    </location>
</feature>
<keyword evidence="4 5" id="KW-0175">Coiled coil</keyword>
<feature type="region of interest" description="Disordered" evidence="6">
    <location>
        <begin position="621"/>
        <end position="743"/>
    </location>
</feature>
<organism evidence="10 11">
    <name type="scientific">Xyrichtys novacula</name>
    <name type="common">Pearly razorfish</name>
    <name type="synonym">Hemipteronotus novacula</name>
    <dbReference type="NCBI Taxonomy" id="13765"/>
    <lineage>
        <taxon>Eukaryota</taxon>
        <taxon>Metazoa</taxon>
        <taxon>Chordata</taxon>
        <taxon>Craniata</taxon>
        <taxon>Vertebrata</taxon>
        <taxon>Euteleostomi</taxon>
        <taxon>Actinopterygii</taxon>
        <taxon>Neopterygii</taxon>
        <taxon>Teleostei</taxon>
        <taxon>Neoteleostei</taxon>
        <taxon>Acanthomorphata</taxon>
        <taxon>Eupercaria</taxon>
        <taxon>Labriformes</taxon>
        <taxon>Labridae</taxon>
        <taxon>Xyrichtys</taxon>
    </lineage>
</organism>
<dbReference type="EMBL" id="OY660886">
    <property type="protein sequence ID" value="CAJ1086494.1"/>
    <property type="molecule type" value="Genomic_DNA"/>
</dbReference>
<feature type="domain" description="C2 NT-type" evidence="8">
    <location>
        <begin position="8"/>
        <end position="157"/>
    </location>
</feature>
<feature type="compositionally biased region" description="Low complexity" evidence="6">
    <location>
        <begin position="243"/>
        <end position="253"/>
    </location>
</feature>
<feature type="compositionally biased region" description="Pro residues" evidence="6">
    <location>
        <begin position="254"/>
        <end position="272"/>
    </location>
</feature>
<keyword evidence="11" id="KW-1185">Reference proteome</keyword>
<dbReference type="PROSITE" id="PS51840">
    <property type="entry name" value="C2_NT"/>
    <property type="match status" value="1"/>
</dbReference>
<feature type="region of interest" description="Disordered" evidence="6">
    <location>
        <begin position="3732"/>
        <end position="3793"/>
    </location>
</feature>
<dbReference type="GO" id="GO:0005768">
    <property type="term" value="C:endosome"/>
    <property type="evidence" value="ECO:0007669"/>
    <property type="project" value="UniProtKB-SubCell"/>
</dbReference>
<dbReference type="InterPro" id="IPR019448">
    <property type="entry name" value="NT-C2"/>
</dbReference>
<protein>
    <submittedName>
        <fullName evidence="10">Uncharacterized protein ehbp1l1a isoform X1</fullName>
    </submittedName>
</protein>
<feature type="region of interest" description="Disordered" evidence="6">
    <location>
        <begin position="3183"/>
        <end position="3284"/>
    </location>
</feature>
<dbReference type="PANTHER" id="PTHR23167:SF91">
    <property type="entry name" value="EH DOMAIN-BINDING PROTEIN 1-LIKE PROTEIN 1"/>
    <property type="match status" value="1"/>
</dbReference>
<evidence type="ECO:0000256" key="4">
    <source>
        <dbReference type="ARBA" id="ARBA00023054"/>
    </source>
</evidence>
<feature type="coiled-coil region" evidence="5">
    <location>
        <begin position="4307"/>
        <end position="4334"/>
    </location>
</feature>
<feature type="compositionally biased region" description="Polar residues" evidence="6">
    <location>
        <begin position="3381"/>
        <end position="3404"/>
    </location>
</feature>
<feature type="compositionally biased region" description="Pro residues" evidence="6">
    <location>
        <begin position="394"/>
        <end position="408"/>
    </location>
</feature>
<feature type="compositionally biased region" description="Polar residues" evidence="6">
    <location>
        <begin position="3768"/>
        <end position="3777"/>
    </location>
</feature>
<feature type="region of interest" description="Disordered" evidence="6">
    <location>
        <begin position="299"/>
        <end position="608"/>
    </location>
</feature>
<dbReference type="Proteomes" id="UP001178508">
    <property type="component" value="Chromosome 23"/>
</dbReference>
<keyword evidence="2" id="KW-0597">Phosphoprotein</keyword>
<feature type="compositionally biased region" description="Basic and acidic residues" evidence="6">
    <location>
        <begin position="3656"/>
        <end position="3665"/>
    </location>
</feature>
<feature type="compositionally biased region" description="Polar residues" evidence="6">
    <location>
        <begin position="3599"/>
        <end position="3611"/>
    </location>
</feature>
<feature type="compositionally biased region" description="Polar residues" evidence="6">
    <location>
        <begin position="4129"/>
        <end position="4138"/>
    </location>
</feature>
<name>A0AAV1HMT6_XYRNO</name>
<dbReference type="Pfam" id="PF10358">
    <property type="entry name" value="NT-C2"/>
    <property type="match status" value="1"/>
</dbReference>
<feature type="region of interest" description="Disordered" evidence="6">
    <location>
        <begin position="3306"/>
        <end position="3485"/>
    </location>
</feature>
<feature type="compositionally biased region" description="Basic and acidic residues" evidence="6">
    <location>
        <begin position="597"/>
        <end position="608"/>
    </location>
</feature>
<reference evidence="10" key="1">
    <citation type="submission" date="2023-08" db="EMBL/GenBank/DDBJ databases">
        <authorList>
            <person name="Alioto T."/>
            <person name="Alioto T."/>
            <person name="Gomez Garrido J."/>
        </authorList>
    </citation>
    <scope>NUCLEOTIDE SEQUENCE</scope>
</reference>
<feature type="compositionally biased region" description="Polar residues" evidence="6">
    <location>
        <begin position="3309"/>
        <end position="3318"/>
    </location>
</feature>
<feature type="compositionally biased region" description="Polar residues" evidence="6">
    <location>
        <begin position="204"/>
        <end position="217"/>
    </location>
</feature>
<evidence type="ECO:0000313" key="11">
    <source>
        <dbReference type="Proteomes" id="UP001178508"/>
    </source>
</evidence>
<dbReference type="InterPro" id="IPR050540">
    <property type="entry name" value="F-actin_Monoox_Mical"/>
</dbReference>
<feature type="compositionally biased region" description="Polar residues" evidence="6">
    <location>
        <begin position="412"/>
        <end position="436"/>
    </location>
</feature>
<feature type="compositionally biased region" description="Polar residues" evidence="6">
    <location>
        <begin position="3744"/>
        <end position="3755"/>
    </location>
</feature>
<evidence type="ECO:0000256" key="2">
    <source>
        <dbReference type="ARBA" id="ARBA00022553"/>
    </source>
</evidence>
<dbReference type="FunFam" id="1.10.418.10:FF:000023">
    <property type="entry name" value="EH domain-binding protein 1 isoform X1"/>
    <property type="match status" value="1"/>
</dbReference>
<proteinExistence type="predicted"/>